<dbReference type="EMBL" id="BFEA01000081">
    <property type="protein sequence ID" value="GBG66975.1"/>
    <property type="molecule type" value="Genomic_DNA"/>
</dbReference>
<feature type="region of interest" description="Disordered" evidence="1">
    <location>
        <begin position="223"/>
        <end position="248"/>
    </location>
</feature>
<proteinExistence type="predicted"/>
<evidence type="ECO:0000313" key="3">
    <source>
        <dbReference type="EMBL" id="GBG66975.1"/>
    </source>
</evidence>
<dbReference type="Gramene" id="GBG66975">
    <property type="protein sequence ID" value="GBG66975"/>
    <property type="gene ID" value="CBR_g74661"/>
</dbReference>
<accession>A0A388KA91</accession>
<organism evidence="3 4">
    <name type="scientific">Chara braunii</name>
    <name type="common">Braun's stonewort</name>
    <dbReference type="NCBI Taxonomy" id="69332"/>
    <lineage>
        <taxon>Eukaryota</taxon>
        <taxon>Viridiplantae</taxon>
        <taxon>Streptophyta</taxon>
        <taxon>Charophyceae</taxon>
        <taxon>Charales</taxon>
        <taxon>Characeae</taxon>
        <taxon>Chara</taxon>
    </lineage>
</organism>
<dbReference type="Proteomes" id="UP000265515">
    <property type="component" value="Unassembled WGS sequence"/>
</dbReference>
<evidence type="ECO:0000256" key="1">
    <source>
        <dbReference type="SAM" id="MobiDB-lite"/>
    </source>
</evidence>
<sequence>MASSAILRLAVVTLAAALFLLLTPTLIEARPQRKLCGPKVEAIDWSCGGPNVSLDLEHDCSVKQGKKVFDYVQKKLVGEGWPALTTSRVMQEYVRAYVAIKLRQKICVWYNHQCNQQCPRNGASCVTSCLSNFRGCKSSDPTDCCKPKPRCNHTAPASGRRLLQENDSNNNANIKTVQVTKTGTTSDGDMLAAIAEKMGNAGIEKGQACAACLTNTIPGGGDNPKRRMTCSAAGGEGPADNSQADPGASASPIPCFIIQCSIGWSKPAGGHCNFKLEARRLPDDSNVMM</sequence>
<feature type="signal peptide" evidence="2">
    <location>
        <begin position="1"/>
        <end position="29"/>
    </location>
</feature>
<reference evidence="3 4" key="1">
    <citation type="journal article" date="2018" name="Cell">
        <title>The Chara Genome: Secondary Complexity and Implications for Plant Terrestrialization.</title>
        <authorList>
            <person name="Nishiyama T."/>
            <person name="Sakayama H."/>
            <person name="Vries J.D."/>
            <person name="Buschmann H."/>
            <person name="Saint-Marcoux D."/>
            <person name="Ullrich K.K."/>
            <person name="Haas F.B."/>
            <person name="Vanderstraeten L."/>
            <person name="Becker D."/>
            <person name="Lang D."/>
            <person name="Vosolsobe S."/>
            <person name="Rombauts S."/>
            <person name="Wilhelmsson P.K.I."/>
            <person name="Janitza P."/>
            <person name="Kern R."/>
            <person name="Heyl A."/>
            <person name="Rumpler F."/>
            <person name="Villalobos L.I.A.C."/>
            <person name="Clay J.M."/>
            <person name="Skokan R."/>
            <person name="Toyoda A."/>
            <person name="Suzuki Y."/>
            <person name="Kagoshima H."/>
            <person name="Schijlen E."/>
            <person name="Tajeshwar N."/>
            <person name="Catarino B."/>
            <person name="Hetherington A.J."/>
            <person name="Saltykova A."/>
            <person name="Bonnot C."/>
            <person name="Breuninger H."/>
            <person name="Symeonidi A."/>
            <person name="Radhakrishnan G.V."/>
            <person name="Van Nieuwerburgh F."/>
            <person name="Deforce D."/>
            <person name="Chang C."/>
            <person name="Karol K.G."/>
            <person name="Hedrich R."/>
            <person name="Ulvskov P."/>
            <person name="Glockner G."/>
            <person name="Delwiche C.F."/>
            <person name="Petrasek J."/>
            <person name="Van de Peer Y."/>
            <person name="Friml J."/>
            <person name="Beilby M."/>
            <person name="Dolan L."/>
            <person name="Kohara Y."/>
            <person name="Sugano S."/>
            <person name="Fujiyama A."/>
            <person name="Delaux P.-M."/>
            <person name="Quint M."/>
            <person name="TheiBen G."/>
            <person name="Hagemann M."/>
            <person name="Harholt J."/>
            <person name="Dunand C."/>
            <person name="Zachgo S."/>
            <person name="Langdale J."/>
            <person name="Maumus F."/>
            <person name="Straeten D.V.D."/>
            <person name="Gould S.B."/>
            <person name="Rensing S.A."/>
        </authorList>
    </citation>
    <scope>NUCLEOTIDE SEQUENCE [LARGE SCALE GENOMIC DNA]</scope>
    <source>
        <strain evidence="3 4">S276</strain>
    </source>
</reference>
<name>A0A388KA91_CHABU</name>
<feature type="chain" id="PRO_5017380708" description="Gnk2-homologous domain-containing protein" evidence="2">
    <location>
        <begin position="30"/>
        <end position="289"/>
    </location>
</feature>
<evidence type="ECO:0000256" key="2">
    <source>
        <dbReference type="SAM" id="SignalP"/>
    </source>
</evidence>
<protein>
    <recommendedName>
        <fullName evidence="5">Gnk2-homologous domain-containing protein</fullName>
    </recommendedName>
</protein>
<evidence type="ECO:0000313" key="4">
    <source>
        <dbReference type="Proteomes" id="UP000265515"/>
    </source>
</evidence>
<comment type="caution">
    <text evidence="3">The sequence shown here is derived from an EMBL/GenBank/DDBJ whole genome shotgun (WGS) entry which is preliminary data.</text>
</comment>
<keyword evidence="4" id="KW-1185">Reference proteome</keyword>
<gene>
    <name evidence="3" type="ORF">CBR_g74661</name>
</gene>
<keyword evidence="2" id="KW-0732">Signal</keyword>
<evidence type="ECO:0008006" key="5">
    <source>
        <dbReference type="Google" id="ProtNLM"/>
    </source>
</evidence>
<dbReference type="AlphaFoldDB" id="A0A388KA91"/>